<proteinExistence type="predicted"/>
<dbReference type="EMBL" id="CM023489">
    <property type="protein sequence ID" value="KAH6922954.1"/>
    <property type="molecule type" value="Genomic_DNA"/>
</dbReference>
<reference evidence="1" key="1">
    <citation type="submission" date="2020-05" db="EMBL/GenBank/DDBJ databases">
        <title>Large-scale comparative analyses of tick genomes elucidate their genetic diversity and vector capacities.</title>
        <authorList>
            <person name="Jia N."/>
            <person name="Wang J."/>
            <person name="Shi W."/>
            <person name="Du L."/>
            <person name="Sun Y."/>
            <person name="Zhan W."/>
            <person name="Jiang J."/>
            <person name="Wang Q."/>
            <person name="Zhang B."/>
            <person name="Ji P."/>
            <person name="Sakyi L.B."/>
            <person name="Cui X."/>
            <person name="Yuan T."/>
            <person name="Jiang B."/>
            <person name="Yang W."/>
            <person name="Lam T.T.-Y."/>
            <person name="Chang Q."/>
            <person name="Ding S."/>
            <person name="Wang X."/>
            <person name="Zhu J."/>
            <person name="Ruan X."/>
            <person name="Zhao L."/>
            <person name="Wei J."/>
            <person name="Que T."/>
            <person name="Du C."/>
            <person name="Cheng J."/>
            <person name="Dai P."/>
            <person name="Han X."/>
            <person name="Huang E."/>
            <person name="Gao Y."/>
            <person name="Liu J."/>
            <person name="Shao H."/>
            <person name="Ye R."/>
            <person name="Li L."/>
            <person name="Wei W."/>
            <person name="Wang X."/>
            <person name="Wang C."/>
            <person name="Yang T."/>
            <person name="Huo Q."/>
            <person name="Li W."/>
            <person name="Guo W."/>
            <person name="Chen H."/>
            <person name="Zhou L."/>
            <person name="Ni X."/>
            <person name="Tian J."/>
            <person name="Zhou Y."/>
            <person name="Sheng Y."/>
            <person name="Liu T."/>
            <person name="Pan Y."/>
            <person name="Xia L."/>
            <person name="Li J."/>
            <person name="Zhao F."/>
            <person name="Cao W."/>
        </authorList>
    </citation>
    <scope>NUCLEOTIDE SEQUENCE</scope>
    <source>
        <strain evidence="1">Hyas-2018</strain>
    </source>
</reference>
<keyword evidence="2" id="KW-1185">Reference proteome</keyword>
<dbReference type="Proteomes" id="UP000821845">
    <property type="component" value="Chromosome 9"/>
</dbReference>
<evidence type="ECO:0000313" key="1">
    <source>
        <dbReference type="EMBL" id="KAH6922954.1"/>
    </source>
</evidence>
<accession>A0ACB7RNE5</accession>
<evidence type="ECO:0000313" key="2">
    <source>
        <dbReference type="Proteomes" id="UP000821845"/>
    </source>
</evidence>
<gene>
    <name evidence="1" type="ORF">HPB50_020316</name>
</gene>
<sequence>MTLVRIWSMAVSIIDFILEVKRSSIAERVATRAGEGSASLSIASEFCGLGVDANFDSKF</sequence>
<name>A0ACB7RNE5_HYAAI</name>
<organism evidence="1 2">
    <name type="scientific">Hyalomma asiaticum</name>
    <name type="common">Tick</name>
    <dbReference type="NCBI Taxonomy" id="266040"/>
    <lineage>
        <taxon>Eukaryota</taxon>
        <taxon>Metazoa</taxon>
        <taxon>Ecdysozoa</taxon>
        <taxon>Arthropoda</taxon>
        <taxon>Chelicerata</taxon>
        <taxon>Arachnida</taxon>
        <taxon>Acari</taxon>
        <taxon>Parasitiformes</taxon>
        <taxon>Ixodida</taxon>
        <taxon>Ixodoidea</taxon>
        <taxon>Ixodidae</taxon>
        <taxon>Hyalomminae</taxon>
        <taxon>Hyalomma</taxon>
    </lineage>
</organism>
<comment type="caution">
    <text evidence="1">The sequence shown here is derived from an EMBL/GenBank/DDBJ whole genome shotgun (WGS) entry which is preliminary data.</text>
</comment>
<protein>
    <submittedName>
        <fullName evidence="1">Uncharacterized protein</fullName>
    </submittedName>
</protein>